<dbReference type="EMBL" id="CAJNDS010000902">
    <property type="protein sequence ID" value="CAE7240033.1"/>
    <property type="molecule type" value="Genomic_DNA"/>
</dbReference>
<name>A0A812L1M8_9DINO</name>
<comment type="caution">
    <text evidence="1">The sequence shown here is derived from an EMBL/GenBank/DDBJ whole genome shotgun (WGS) entry which is preliminary data.</text>
</comment>
<reference evidence="1" key="1">
    <citation type="submission" date="2021-02" db="EMBL/GenBank/DDBJ databases">
        <authorList>
            <person name="Dougan E. K."/>
            <person name="Rhodes N."/>
            <person name="Thang M."/>
            <person name="Chan C."/>
        </authorList>
    </citation>
    <scope>NUCLEOTIDE SEQUENCE</scope>
</reference>
<dbReference type="Proteomes" id="UP000604046">
    <property type="component" value="Unassembled WGS sequence"/>
</dbReference>
<organism evidence="1 2">
    <name type="scientific">Symbiodinium natans</name>
    <dbReference type="NCBI Taxonomy" id="878477"/>
    <lineage>
        <taxon>Eukaryota</taxon>
        <taxon>Sar</taxon>
        <taxon>Alveolata</taxon>
        <taxon>Dinophyceae</taxon>
        <taxon>Suessiales</taxon>
        <taxon>Symbiodiniaceae</taxon>
        <taxon>Symbiodinium</taxon>
    </lineage>
</organism>
<keyword evidence="2" id="KW-1185">Reference proteome</keyword>
<accession>A0A812L1M8</accession>
<proteinExistence type="predicted"/>
<protein>
    <submittedName>
        <fullName evidence="1">Uncharacterized protein</fullName>
    </submittedName>
</protein>
<dbReference type="AlphaFoldDB" id="A0A812L1M8"/>
<gene>
    <name evidence="1" type="ORF">SNAT2548_LOCUS10705</name>
</gene>
<evidence type="ECO:0000313" key="2">
    <source>
        <dbReference type="Proteomes" id="UP000604046"/>
    </source>
</evidence>
<sequence length="111" mass="11970">MQPIQLYFTNLKALQPNRSGRLLTVLLAPYLSLGNTSLNLLVKPQDLCSAATGLTSGQRPDTFMSWLVLGAALRASGPKGQELEEAGRVLAFLCCRCFGLVWDVGESMPTA</sequence>
<evidence type="ECO:0000313" key="1">
    <source>
        <dbReference type="EMBL" id="CAE7240033.1"/>
    </source>
</evidence>